<proteinExistence type="predicted"/>
<sequence length="171" mass="18742">MHIHALDDRFAIKLFTDGAWDNGVAGAGAVLQSTADGAPVVAEIQVPEYLLSHWARGGQMQLISQLELFPVLVALATWGPEFAGRRIICFMDGVRDALIKGSSPLSDHFVMLSMIAWISRRYQLTLWFTRVASESNPADKPSRARAGEAAKELGGDFKVGQQDAIFLQRTD</sequence>
<evidence type="ECO:0008006" key="3">
    <source>
        <dbReference type="Google" id="ProtNLM"/>
    </source>
</evidence>
<evidence type="ECO:0000313" key="1">
    <source>
        <dbReference type="EMBL" id="OLP76427.1"/>
    </source>
</evidence>
<organism evidence="1 2">
    <name type="scientific">Symbiodinium microadriaticum</name>
    <name type="common">Dinoflagellate</name>
    <name type="synonym">Zooxanthella microadriatica</name>
    <dbReference type="NCBI Taxonomy" id="2951"/>
    <lineage>
        <taxon>Eukaryota</taxon>
        <taxon>Sar</taxon>
        <taxon>Alveolata</taxon>
        <taxon>Dinophyceae</taxon>
        <taxon>Suessiales</taxon>
        <taxon>Symbiodiniaceae</taxon>
        <taxon>Symbiodinium</taxon>
    </lineage>
</organism>
<name>A0A1Q9C0J5_SYMMI</name>
<dbReference type="AlphaFoldDB" id="A0A1Q9C0J5"/>
<dbReference type="EMBL" id="LSRX01002027">
    <property type="protein sequence ID" value="OLP76427.1"/>
    <property type="molecule type" value="Genomic_DNA"/>
</dbReference>
<accession>A0A1Q9C0J5</accession>
<gene>
    <name evidence="1" type="ORF">AK812_SmicGene43640</name>
</gene>
<reference evidence="1 2" key="1">
    <citation type="submission" date="2016-02" db="EMBL/GenBank/DDBJ databases">
        <title>Genome analysis of coral dinoflagellate symbionts highlights evolutionary adaptations to a symbiotic lifestyle.</title>
        <authorList>
            <person name="Aranda M."/>
            <person name="Li Y."/>
            <person name="Liew Y.J."/>
            <person name="Baumgarten S."/>
            <person name="Simakov O."/>
            <person name="Wilson M."/>
            <person name="Piel J."/>
            <person name="Ashoor H."/>
            <person name="Bougouffa S."/>
            <person name="Bajic V.B."/>
            <person name="Ryu T."/>
            <person name="Ravasi T."/>
            <person name="Bayer T."/>
            <person name="Micklem G."/>
            <person name="Kim H."/>
            <person name="Bhak J."/>
            <person name="Lajeunesse T.C."/>
            <person name="Voolstra C.R."/>
        </authorList>
    </citation>
    <scope>NUCLEOTIDE SEQUENCE [LARGE SCALE GENOMIC DNA]</scope>
    <source>
        <strain evidence="1 2">CCMP2467</strain>
    </source>
</reference>
<evidence type="ECO:0000313" key="2">
    <source>
        <dbReference type="Proteomes" id="UP000186817"/>
    </source>
</evidence>
<dbReference type="OrthoDB" id="440183at2759"/>
<protein>
    <recommendedName>
        <fullName evidence="3">RNase H type-1 domain-containing protein</fullName>
    </recommendedName>
</protein>
<keyword evidence="2" id="KW-1185">Reference proteome</keyword>
<comment type="caution">
    <text evidence="1">The sequence shown here is derived from an EMBL/GenBank/DDBJ whole genome shotgun (WGS) entry which is preliminary data.</text>
</comment>
<dbReference type="Proteomes" id="UP000186817">
    <property type="component" value="Unassembled WGS sequence"/>
</dbReference>